<evidence type="ECO:0000313" key="3">
    <source>
        <dbReference type="EMBL" id="KAK6643168.1"/>
    </source>
</evidence>
<evidence type="ECO:0000313" key="5">
    <source>
        <dbReference type="Proteomes" id="UP001372834"/>
    </source>
</evidence>
<dbReference type="EMBL" id="JAWJWF010000046">
    <property type="protein sequence ID" value="KAK6624015.1"/>
    <property type="molecule type" value="Genomic_DNA"/>
</dbReference>
<name>A0AAN8SB43_POLSC</name>
<keyword evidence="4" id="KW-1185">Reference proteome</keyword>
<dbReference type="Proteomes" id="UP001359485">
    <property type="component" value="Unassembled WGS sequence"/>
</dbReference>
<dbReference type="EMBL" id="JAWJWE010000002">
    <property type="protein sequence ID" value="KAK6643168.1"/>
    <property type="molecule type" value="Genomic_DNA"/>
</dbReference>
<evidence type="ECO:0000313" key="2">
    <source>
        <dbReference type="EMBL" id="KAK6624015.1"/>
    </source>
</evidence>
<evidence type="ECO:0000256" key="1">
    <source>
        <dbReference type="SAM" id="MobiDB-lite"/>
    </source>
</evidence>
<protein>
    <submittedName>
        <fullName evidence="3">Uncharacterized protein</fullName>
    </submittedName>
</protein>
<reference evidence="3 5" key="1">
    <citation type="submission" date="2023-10" db="EMBL/GenBank/DDBJ databases">
        <title>Genomes of two closely related lineages of the louse Polyplax serrata with different host specificities.</title>
        <authorList>
            <person name="Martinu J."/>
            <person name="Tarabai H."/>
            <person name="Stefka J."/>
            <person name="Hypsa V."/>
        </authorList>
    </citation>
    <scope>NUCLEOTIDE SEQUENCE [LARGE SCALE GENOMIC DNA]</scope>
    <source>
        <strain evidence="2">98ZLc_SE</strain>
        <strain evidence="3">HR10_N</strain>
    </source>
</reference>
<comment type="caution">
    <text evidence="3">The sequence shown here is derived from an EMBL/GenBank/DDBJ whole genome shotgun (WGS) entry which is preliminary data.</text>
</comment>
<dbReference type="Proteomes" id="UP001372834">
    <property type="component" value="Unassembled WGS sequence"/>
</dbReference>
<sequence>MLKAKPKNAAPPKAKPKKIRKGDGSLVLENDMLDDLIKGKTHLKPDDQLDLPEAASISP</sequence>
<dbReference type="AlphaFoldDB" id="A0AAN8SB43"/>
<accession>A0AAN8SB43</accession>
<feature type="region of interest" description="Disordered" evidence="1">
    <location>
        <begin position="1"/>
        <end position="26"/>
    </location>
</feature>
<gene>
    <name evidence="3" type="ORF">RUM43_004671</name>
    <name evidence="2" type="ORF">RUM44_010873</name>
</gene>
<evidence type="ECO:0000313" key="4">
    <source>
        <dbReference type="Proteomes" id="UP001359485"/>
    </source>
</evidence>
<organism evidence="3 5">
    <name type="scientific">Polyplax serrata</name>
    <name type="common">Common mouse louse</name>
    <dbReference type="NCBI Taxonomy" id="468196"/>
    <lineage>
        <taxon>Eukaryota</taxon>
        <taxon>Metazoa</taxon>
        <taxon>Ecdysozoa</taxon>
        <taxon>Arthropoda</taxon>
        <taxon>Hexapoda</taxon>
        <taxon>Insecta</taxon>
        <taxon>Pterygota</taxon>
        <taxon>Neoptera</taxon>
        <taxon>Paraneoptera</taxon>
        <taxon>Psocodea</taxon>
        <taxon>Troctomorpha</taxon>
        <taxon>Phthiraptera</taxon>
        <taxon>Anoplura</taxon>
        <taxon>Polyplacidae</taxon>
        <taxon>Polyplax</taxon>
    </lineage>
</organism>
<proteinExistence type="predicted"/>